<dbReference type="EMBL" id="JABVXQ010000003">
    <property type="protein sequence ID" value="KAF6119832.1"/>
    <property type="molecule type" value="Genomic_DNA"/>
</dbReference>
<gene>
    <name evidence="2" type="ORF">HJG60_010218</name>
</gene>
<feature type="compositionally biased region" description="Polar residues" evidence="1">
    <location>
        <begin position="29"/>
        <end position="41"/>
    </location>
</feature>
<dbReference type="AlphaFoldDB" id="A0A834ASD9"/>
<evidence type="ECO:0000313" key="3">
    <source>
        <dbReference type="Proteomes" id="UP000664940"/>
    </source>
</evidence>
<proteinExistence type="predicted"/>
<dbReference type="Proteomes" id="UP000664940">
    <property type="component" value="Unassembled WGS sequence"/>
</dbReference>
<feature type="compositionally biased region" description="Basic and acidic residues" evidence="1">
    <location>
        <begin position="45"/>
        <end position="54"/>
    </location>
</feature>
<evidence type="ECO:0000256" key="1">
    <source>
        <dbReference type="SAM" id="MobiDB-lite"/>
    </source>
</evidence>
<comment type="caution">
    <text evidence="2">The sequence shown here is derived from an EMBL/GenBank/DDBJ whole genome shotgun (WGS) entry which is preliminary data.</text>
</comment>
<organism evidence="2 3">
    <name type="scientific">Phyllostomus discolor</name>
    <name type="common">pale spear-nosed bat</name>
    <dbReference type="NCBI Taxonomy" id="89673"/>
    <lineage>
        <taxon>Eukaryota</taxon>
        <taxon>Metazoa</taxon>
        <taxon>Chordata</taxon>
        <taxon>Craniata</taxon>
        <taxon>Vertebrata</taxon>
        <taxon>Euteleostomi</taxon>
        <taxon>Mammalia</taxon>
        <taxon>Eutheria</taxon>
        <taxon>Laurasiatheria</taxon>
        <taxon>Chiroptera</taxon>
        <taxon>Yangochiroptera</taxon>
        <taxon>Phyllostomidae</taxon>
        <taxon>Phyllostominae</taxon>
        <taxon>Phyllostomus</taxon>
    </lineage>
</organism>
<reference evidence="2 3" key="1">
    <citation type="journal article" date="2020" name="Nature">
        <title>Six reference-quality genomes reveal evolution of bat adaptations.</title>
        <authorList>
            <person name="Jebb D."/>
            <person name="Huang Z."/>
            <person name="Pippel M."/>
            <person name="Hughes G.M."/>
            <person name="Lavrichenko K."/>
            <person name="Devanna P."/>
            <person name="Winkler S."/>
            <person name="Jermiin L.S."/>
            <person name="Skirmuntt E.C."/>
            <person name="Katzourakis A."/>
            <person name="Burkitt-Gray L."/>
            <person name="Ray D.A."/>
            <person name="Sullivan K.A.M."/>
            <person name="Roscito J.G."/>
            <person name="Kirilenko B.M."/>
            <person name="Davalos L.M."/>
            <person name="Corthals A.P."/>
            <person name="Power M.L."/>
            <person name="Jones G."/>
            <person name="Ransome R.D."/>
            <person name="Dechmann D.K.N."/>
            <person name="Locatelli A.G."/>
            <person name="Puechmaille S.J."/>
            <person name="Fedrigo O."/>
            <person name="Jarvis E.D."/>
            <person name="Hiller M."/>
            <person name="Vernes S.C."/>
            <person name="Myers E.W."/>
            <person name="Teeling E.C."/>
        </authorList>
    </citation>
    <scope>NUCLEOTIDE SEQUENCE [LARGE SCALE GENOMIC DNA]</scope>
    <source>
        <strain evidence="2">Bat1K_MPI-CBG_1</strain>
    </source>
</reference>
<feature type="region of interest" description="Disordered" evidence="1">
    <location>
        <begin position="29"/>
        <end position="61"/>
    </location>
</feature>
<sequence>MSSERILEYILKALAHRISLPTYPSHQILSNDFPDQSSTGPPSYYKKESKEHKMAGLMQASTHTSSAAFQGPYDQAVTTTTASPQPWHFQQDVTVCCQLPLHHCKRPHTSCNVTAPSSVSSHSCNRH</sequence>
<protein>
    <submittedName>
        <fullName evidence="2">Uncharacterized protein</fullName>
    </submittedName>
</protein>
<evidence type="ECO:0000313" key="2">
    <source>
        <dbReference type="EMBL" id="KAF6119832.1"/>
    </source>
</evidence>
<name>A0A834ASD9_9CHIR</name>
<accession>A0A834ASD9</accession>